<evidence type="ECO:0000256" key="2">
    <source>
        <dbReference type="ARBA" id="ARBA00010852"/>
    </source>
</evidence>
<comment type="subcellular location">
    <subcellularLocation>
        <location evidence="1 7">Nucleus</location>
    </subcellularLocation>
</comment>
<evidence type="ECO:0000256" key="6">
    <source>
        <dbReference type="ARBA" id="ARBA00023242"/>
    </source>
</evidence>
<dbReference type="SUPFAM" id="SSF47769">
    <property type="entry name" value="SAM/Pointed domain"/>
    <property type="match status" value="1"/>
</dbReference>
<evidence type="ECO:0000259" key="9">
    <source>
        <dbReference type="PROSITE" id="PS51968"/>
    </source>
</evidence>
<evidence type="ECO:0000256" key="7">
    <source>
        <dbReference type="PROSITE-ProRule" id="PRU01313"/>
    </source>
</evidence>
<dbReference type="Gene3D" id="1.10.150.50">
    <property type="entry name" value="Transcription Factor, Ets-1"/>
    <property type="match status" value="1"/>
</dbReference>
<dbReference type="EMBL" id="GEDV01009044">
    <property type="protein sequence ID" value="JAP79513.1"/>
    <property type="molecule type" value="Transcribed_RNA"/>
</dbReference>
<sequence>MTSVGHWQIDDIDDALAADFDGSLSGLGMELGTASFNMSDALLALPSLSSVKQEMPRENGYALADALRAGPASDCGSNSLGHSSEARSGLHGKKNRLPLSTDDDVTGAIKRFCVSTSRESGEDTSPSRCRHSSSAPDLRMAVYQPTGPLSLPLPRLGPGGELAGNVSTGGFQYFLGAATSIATKLHEETMTYLNQGQSYEIKLKKLGDLTEMRGKMLKSTIRIGFQERRLQYMEKEQITQWMRQRPGERILEADVPLSYGVYDVVNTPNKVHFCEFLWDPTKETGVFIRLNCISTEFTPKKHGGEKGVPFRIVIETYSHGEPGPPQKLHSASCQVKVFKPKGADRKHKTDREKMVKRPLAEQEKHQPSYDCTVFTECISEPAFAPASPPLSASGNSNSGATSPSAALAVGAQGPAAVPVGAQGPAPAPAPAPATPTSLLPVVPSAPPTKPPPVASVPPLPPTTPVSPPQPIQQRPSSTSNYSPQGSGDSFPPPAANNAMPDQNPGTPGSSTSDVLEVSDVSLSSPNYQSPSSQLSSEASANETSHWLQQNRFANFTRTFASFSGADLLRLTRDDLIQICGLADGIRLFNALHSKTIRPRLTAYVCLPTEQVFRAVYLRSLTVLELLSRLTSLCSVSPFTVHDIYIDGPSGIHVLVTDEVVRNMPDESMYALELLRDPDDEVYSLLLKSYGTNTRT</sequence>
<dbReference type="AlphaFoldDB" id="A0A131YJN5"/>
<name>A0A131YJN5_RHIAP</name>
<dbReference type="InterPro" id="IPR013761">
    <property type="entry name" value="SAM/pointed_sf"/>
</dbReference>
<accession>A0A131YJN5</accession>
<feature type="compositionally biased region" description="Basic and acidic residues" evidence="8">
    <location>
        <begin position="341"/>
        <end position="365"/>
    </location>
</feature>
<evidence type="ECO:0000256" key="5">
    <source>
        <dbReference type="ARBA" id="ARBA00023163"/>
    </source>
</evidence>
<feature type="region of interest" description="Disordered" evidence="8">
    <location>
        <begin position="74"/>
        <end position="101"/>
    </location>
</feature>
<feature type="region of interest" description="Disordered" evidence="8">
    <location>
        <begin position="386"/>
        <end position="406"/>
    </location>
</feature>
<feature type="region of interest" description="Disordered" evidence="8">
    <location>
        <begin position="339"/>
        <end position="365"/>
    </location>
</feature>
<dbReference type="InterPro" id="IPR007604">
    <property type="entry name" value="CP2"/>
</dbReference>
<dbReference type="InterPro" id="IPR041418">
    <property type="entry name" value="SAM_3"/>
</dbReference>
<dbReference type="PANTHER" id="PTHR11037:SF21">
    <property type="entry name" value="GEMINI, ISOFORM C"/>
    <property type="match status" value="1"/>
</dbReference>
<dbReference type="Pfam" id="PF18016">
    <property type="entry name" value="SAM_3"/>
    <property type="match status" value="1"/>
</dbReference>
<evidence type="ECO:0000256" key="4">
    <source>
        <dbReference type="ARBA" id="ARBA00023125"/>
    </source>
</evidence>
<feature type="compositionally biased region" description="Polar residues" evidence="8">
    <location>
        <begin position="478"/>
        <end position="487"/>
    </location>
</feature>
<keyword evidence="5" id="KW-0804">Transcription</keyword>
<evidence type="ECO:0000313" key="10">
    <source>
        <dbReference type="EMBL" id="JAP79513.1"/>
    </source>
</evidence>
<dbReference type="Pfam" id="PF04516">
    <property type="entry name" value="CP2"/>
    <property type="match status" value="1"/>
</dbReference>
<feature type="domain" description="Grh/CP2 DB" evidence="9">
    <location>
        <begin position="167"/>
        <end position="400"/>
    </location>
</feature>
<keyword evidence="6 7" id="KW-0539">Nucleus</keyword>
<dbReference type="PANTHER" id="PTHR11037">
    <property type="entry name" value="TRANSCRIPTION FACTOR CP2"/>
    <property type="match status" value="1"/>
</dbReference>
<dbReference type="GO" id="GO:0005634">
    <property type="term" value="C:nucleus"/>
    <property type="evidence" value="ECO:0007669"/>
    <property type="project" value="UniProtKB-SubCell"/>
</dbReference>
<feature type="compositionally biased region" description="Low complexity" evidence="8">
    <location>
        <begin position="509"/>
        <end position="541"/>
    </location>
</feature>
<evidence type="ECO:0000256" key="3">
    <source>
        <dbReference type="ARBA" id="ARBA00023015"/>
    </source>
</evidence>
<feature type="compositionally biased region" description="Pro residues" evidence="8">
    <location>
        <begin position="443"/>
        <end position="470"/>
    </location>
</feature>
<dbReference type="GO" id="GO:0001228">
    <property type="term" value="F:DNA-binding transcription activator activity, RNA polymerase II-specific"/>
    <property type="evidence" value="ECO:0007669"/>
    <property type="project" value="TreeGrafter"/>
</dbReference>
<feature type="compositionally biased region" description="Polar residues" evidence="8">
    <location>
        <begin position="499"/>
        <end position="508"/>
    </location>
</feature>
<comment type="similarity">
    <text evidence="2">Belongs to the grh/CP2 family. CP2 subfamily.</text>
</comment>
<dbReference type="Pfam" id="PF25416">
    <property type="entry name" value="GRHL1_C"/>
    <property type="match status" value="1"/>
</dbReference>
<evidence type="ECO:0000256" key="8">
    <source>
        <dbReference type="SAM" id="MobiDB-lite"/>
    </source>
</evidence>
<reference evidence="10" key="1">
    <citation type="journal article" date="2016" name="Ticks Tick Borne Dis.">
        <title>De novo assembly and annotation of the salivary gland transcriptome of Rhipicephalus appendiculatus male and female ticks during blood feeding.</title>
        <authorList>
            <person name="de Castro M.H."/>
            <person name="de Klerk D."/>
            <person name="Pienaar R."/>
            <person name="Latif A.A."/>
            <person name="Rees D.J."/>
            <person name="Mans B.J."/>
        </authorList>
    </citation>
    <scope>NUCLEOTIDE SEQUENCE</scope>
    <source>
        <tissue evidence="10">Salivary glands</tissue>
    </source>
</reference>
<dbReference type="GO" id="GO:0000978">
    <property type="term" value="F:RNA polymerase II cis-regulatory region sequence-specific DNA binding"/>
    <property type="evidence" value="ECO:0007669"/>
    <property type="project" value="TreeGrafter"/>
</dbReference>
<keyword evidence="3" id="KW-0805">Transcription regulation</keyword>
<dbReference type="InterPro" id="IPR057520">
    <property type="entry name" value="GRHL1/CP2_C"/>
</dbReference>
<dbReference type="FunFam" id="1.10.150.50:FF:000086">
    <property type="entry name" value="Alpha-globin transcription factor CP2"/>
    <property type="match status" value="1"/>
</dbReference>
<proteinExistence type="inferred from homology"/>
<feature type="region of interest" description="Disordered" evidence="8">
    <location>
        <begin position="419"/>
        <end position="541"/>
    </location>
</feature>
<dbReference type="CDD" id="cd09537">
    <property type="entry name" value="SAM_CP2-like"/>
    <property type="match status" value="1"/>
</dbReference>
<organism evidence="10">
    <name type="scientific">Rhipicephalus appendiculatus</name>
    <name type="common">Brown ear tick</name>
    <dbReference type="NCBI Taxonomy" id="34631"/>
    <lineage>
        <taxon>Eukaryota</taxon>
        <taxon>Metazoa</taxon>
        <taxon>Ecdysozoa</taxon>
        <taxon>Arthropoda</taxon>
        <taxon>Chelicerata</taxon>
        <taxon>Arachnida</taxon>
        <taxon>Acari</taxon>
        <taxon>Parasitiformes</taxon>
        <taxon>Ixodida</taxon>
        <taxon>Ixodoidea</taxon>
        <taxon>Ixodidae</taxon>
        <taxon>Rhipicephalinae</taxon>
        <taxon>Rhipicephalus</taxon>
        <taxon>Rhipicephalus</taxon>
    </lineage>
</organism>
<dbReference type="InterPro" id="IPR040167">
    <property type="entry name" value="TF_CP2-like"/>
</dbReference>
<dbReference type="PROSITE" id="PS51968">
    <property type="entry name" value="GRH_CP2_DB"/>
    <property type="match status" value="1"/>
</dbReference>
<keyword evidence="4 7" id="KW-0238">DNA-binding</keyword>
<protein>
    <submittedName>
        <fullName evidence="10">Transcription factor CP2</fullName>
    </submittedName>
</protein>
<evidence type="ECO:0000256" key="1">
    <source>
        <dbReference type="ARBA" id="ARBA00004123"/>
    </source>
</evidence>